<protein>
    <submittedName>
        <fullName evidence="4">Serine phosphatase RsbU, regulator of sigma subunit</fullName>
    </submittedName>
</protein>
<evidence type="ECO:0000259" key="3">
    <source>
        <dbReference type="SMART" id="SM00331"/>
    </source>
</evidence>
<evidence type="ECO:0000256" key="2">
    <source>
        <dbReference type="SAM" id="Coils"/>
    </source>
</evidence>
<accession>A0A1I1E4C1</accession>
<feature type="domain" description="PPM-type phosphatase" evidence="3">
    <location>
        <begin position="68"/>
        <end position="273"/>
    </location>
</feature>
<dbReference type="InterPro" id="IPR036457">
    <property type="entry name" value="PPM-type-like_dom_sf"/>
</dbReference>
<dbReference type="SMART" id="SM00331">
    <property type="entry name" value="PP2C_SIG"/>
    <property type="match status" value="1"/>
</dbReference>
<evidence type="ECO:0000313" key="4">
    <source>
        <dbReference type="EMBL" id="SFB81927.1"/>
    </source>
</evidence>
<dbReference type="STRING" id="1122252.SAMN05660443_0330"/>
<reference evidence="4 5" key="1">
    <citation type="submission" date="2016-10" db="EMBL/GenBank/DDBJ databases">
        <authorList>
            <person name="de Groot N.N."/>
        </authorList>
    </citation>
    <scope>NUCLEOTIDE SEQUENCE [LARGE SCALE GENOMIC DNA]</scope>
    <source>
        <strain evidence="4 5">DSM 18438</strain>
    </source>
</reference>
<dbReference type="PANTHER" id="PTHR43156">
    <property type="entry name" value="STAGE II SPORULATION PROTEIN E-RELATED"/>
    <property type="match status" value="1"/>
</dbReference>
<evidence type="ECO:0000313" key="5">
    <source>
        <dbReference type="Proteomes" id="UP000199058"/>
    </source>
</evidence>
<sequence>MLEAVKQIEAHMRKSQQEAALTYQQELEQENADLKTALAMLRQDQQAGYHVQQSLLPANPTQLDAYRLDYWLKPSLYLSGDFVDCWAQGEHQLLFYLADVSGHGASSAFVTILIKYLLGKYCEQEDFSPAQLCMRVNEELLAGGLDKHLTLVLGCLDTQTGNLTYALGAHLPVPLLIDAEGEVKELSGTGMPIGLFPDAHYKDYTCQFPQGGRLCIASDGILELLPGQGLEERQQYWHRWVVETGGNLEALLERLPVAEGSWPDDVTLMTITGC</sequence>
<gene>
    <name evidence="4" type="ORF">SAMN05660443_0330</name>
</gene>
<dbReference type="Proteomes" id="UP000199058">
    <property type="component" value="Unassembled WGS sequence"/>
</dbReference>
<name>A0A1I1E4C1_9GAMM</name>
<keyword evidence="1" id="KW-0378">Hydrolase</keyword>
<dbReference type="GO" id="GO:0016791">
    <property type="term" value="F:phosphatase activity"/>
    <property type="evidence" value="ECO:0007669"/>
    <property type="project" value="TreeGrafter"/>
</dbReference>
<dbReference type="InterPro" id="IPR001932">
    <property type="entry name" value="PPM-type_phosphatase-like_dom"/>
</dbReference>
<dbReference type="Gene3D" id="3.60.40.10">
    <property type="entry name" value="PPM-type phosphatase domain"/>
    <property type="match status" value="1"/>
</dbReference>
<keyword evidence="5" id="KW-1185">Reference proteome</keyword>
<dbReference type="Pfam" id="PF07228">
    <property type="entry name" value="SpoIIE"/>
    <property type="match status" value="1"/>
</dbReference>
<dbReference type="InterPro" id="IPR052016">
    <property type="entry name" value="Bact_Sigma-Reg"/>
</dbReference>
<dbReference type="PANTHER" id="PTHR43156:SF2">
    <property type="entry name" value="STAGE II SPORULATION PROTEIN E"/>
    <property type="match status" value="1"/>
</dbReference>
<keyword evidence="2" id="KW-0175">Coiled coil</keyword>
<dbReference type="AlphaFoldDB" id="A0A1I1E4C1"/>
<proteinExistence type="predicted"/>
<evidence type="ECO:0000256" key="1">
    <source>
        <dbReference type="ARBA" id="ARBA00022801"/>
    </source>
</evidence>
<organism evidence="4 5">
    <name type="scientific">Marinospirillum celere</name>
    <dbReference type="NCBI Taxonomy" id="1122252"/>
    <lineage>
        <taxon>Bacteria</taxon>
        <taxon>Pseudomonadati</taxon>
        <taxon>Pseudomonadota</taxon>
        <taxon>Gammaproteobacteria</taxon>
        <taxon>Oceanospirillales</taxon>
        <taxon>Oceanospirillaceae</taxon>
        <taxon>Marinospirillum</taxon>
    </lineage>
</organism>
<dbReference type="Gene3D" id="1.20.5.390">
    <property type="entry name" value="L1 transposable element, trimerization domain"/>
    <property type="match status" value="1"/>
</dbReference>
<dbReference type="EMBL" id="FOLH01000001">
    <property type="protein sequence ID" value="SFB81927.1"/>
    <property type="molecule type" value="Genomic_DNA"/>
</dbReference>
<feature type="coiled-coil region" evidence="2">
    <location>
        <begin position="13"/>
        <end position="44"/>
    </location>
</feature>